<evidence type="ECO:0000313" key="6">
    <source>
        <dbReference type="Proteomes" id="UP000290475"/>
    </source>
</evidence>
<organism evidence="4 6">
    <name type="scientific">Lacticaseibacillus chiayiensis</name>
    <dbReference type="NCBI Taxonomy" id="2100821"/>
    <lineage>
        <taxon>Bacteria</taxon>
        <taxon>Bacillati</taxon>
        <taxon>Bacillota</taxon>
        <taxon>Bacilli</taxon>
        <taxon>Lactobacillales</taxon>
        <taxon>Lactobacillaceae</taxon>
        <taxon>Lacticaseibacillus</taxon>
    </lineage>
</organism>
<dbReference type="EMBL" id="MSSM01000029">
    <property type="protein sequence ID" value="RXT20500.1"/>
    <property type="molecule type" value="Genomic_DNA"/>
</dbReference>
<dbReference type="Proteomes" id="UP000290475">
    <property type="component" value="Unassembled WGS sequence"/>
</dbReference>
<dbReference type="InterPro" id="IPR058591">
    <property type="entry name" value="Gtf3_N"/>
</dbReference>
<dbReference type="GO" id="GO:0016740">
    <property type="term" value="F:transferase activity"/>
    <property type="evidence" value="ECO:0007669"/>
    <property type="project" value="UniProtKB-KW"/>
</dbReference>
<protein>
    <submittedName>
        <fullName evidence="4">Glycosyltransferase</fullName>
    </submittedName>
</protein>
<keyword evidence="1 4" id="KW-0808">Transferase</keyword>
<feature type="domain" description="Glucosyltransferase 3-like N-terminal" evidence="2">
    <location>
        <begin position="26"/>
        <end position="163"/>
    </location>
</feature>
<evidence type="ECO:0000313" key="4">
    <source>
        <dbReference type="EMBL" id="RXT20500.1"/>
    </source>
</evidence>
<dbReference type="PIRSF" id="PIRSF007023">
    <property type="entry name" value="UDP-Galf_transf"/>
    <property type="match status" value="1"/>
</dbReference>
<evidence type="ECO:0000313" key="5">
    <source>
        <dbReference type="EMBL" id="UYN57422.1"/>
    </source>
</evidence>
<dbReference type="Pfam" id="PF26337">
    <property type="entry name" value="Gtf3_C"/>
    <property type="match status" value="1"/>
</dbReference>
<evidence type="ECO:0000259" key="3">
    <source>
        <dbReference type="Pfam" id="PF26337"/>
    </source>
</evidence>
<dbReference type="AlphaFoldDB" id="A0A4V1P0H1"/>
<keyword evidence="7" id="KW-1185">Reference proteome</keyword>
<gene>
    <name evidence="4" type="ORF">BVJ53_10925</name>
    <name evidence="5" type="ORF">OFW50_04965</name>
</gene>
<accession>A0A4V1P0H1</accession>
<dbReference type="SUPFAM" id="SSF53756">
    <property type="entry name" value="UDP-Glycosyltransferase/glycogen phosphorylase"/>
    <property type="match status" value="1"/>
</dbReference>
<evidence type="ECO:0000256" key="1">
    <source>
        <dbReference type="ARBA" id="ARBA00022679"/>
    </source>
</evidence>
<evidence type="ECO:0000259" key="2">
    <source>
        <dbReference type="Pfam" id="PF26334"/>
    </source>
</evidence>
<evidence type="ECO:0000313" key="7">
    <source>
        <dbReference type="Proteomes" id="UP001164790"/>
    </source>
</evidence>
<dbReference type="Proteomes" id="UP001164790">
    <property type="component" value="Chromosome"/>
</dbReference>
<dbReference type="InterPro" id="IPR058592">
    <property type="entry name" value="Gtf3_C"/>
</dbReference>
<proteinExistence type="predicted"/>
<dbReference type="RefSeq" id="WP_129302431.1">
    <property type="nucleotide sequence ID" value="NZ_CP107523.1"/>
</dbReference>
<dbReference type="Gene3D" id="3.40.50.2000">
    <property type="entry name" value="Glycogen Phosphorylase B"/>
    <property type="match status" value="2"/>
</dbReference>
<reference evidence="4 6" key="1">
    <citation type="submission" date="2017-01" db="EMBL/GenBank/DDBJ databases">
        <title>Lactobacillus chiayiensis sp. nov., a lactic acid bacterium isolated from compost.</title>
        <authorList>
            <person name="Huang C.-H."/>
        </authorList>
    </citation>
    <scope>NUCLEOTIDE SEQUENCE [LARGE SCALE GENOMIC DNA]</scope>
    <source>
        <strain evidence="4">Chh01</strain>
        <strain evidence="6">chh01</strain>
    </source>
</reference>
<name>A0A4V1P0H1_9LACO</name>
<sequence length="371" mass="42379">MANYFLHFNGSNEPSYPFWGEGFMGKQALDHEYFLREIGFRQIDAFFYRWPEEPKDSLNARMDGILGGLKINDCLLIQWPLPDMGERWLQKLIKKTHEFGAKLIFLINGLTSWSDGLILPGKRNQGEIQKALRNPKVQLEMLFLHQADAVITSSLQMVEQLKKELALTGQQLSPCTTYLGPDGYRTRYFQNRRDLNKGIDFINSLPGAPFFSQLPEDLHFNVYGDQSQNHLLSQRQNITLLPWSDPEAMPQLLKGTYGLVWASQQYPNVAGVCSEYEEYQTSVTLALHLAANEPVIVWSQSAIADFVRKNGLGLVIDSLEQLAQQVATITDSDYNDMINNVERISPLIREGFYLKRAMLNVIAMLYDRTSD</sequence>
<dbReference type="Pfam" id="PF26334">
    <property type="entry name" value="Gtf3_N"/>
    <property type="match status" value="1"/>
</dbReference>
<dbReference type="EMBL" id="CP107523">
    <property type="protein sequence ID" value="UYN57422.1"/>
    <property type="molecule type" value="Genomic_DNA"/>
</dbReference>
<feature type="domain" description="Glucosyltransferase 3-like C-terminal" evidence="3">
    <location>
        <begin position="201"/>
        <end position="360"/>
    </location>
</feature>
<reference evidence="5" key="2">
    <citation type="submission" date="2022-10" db="EMBL/GenBank/DDBJ databases">
        <title>Comparative genomic analysis and in-vitro probiotic properties of the potential probiotic L. chiayiensis AACE 3.</title>
        <authorList>
            <person name="Kang X."/>
        </authorList>
    </citation>
    <scope>NUCLEOTIDE SEQUENCE</scope>
    <source>
        <strain evidence="5">AACE 3</strain>
    </source>
</reference>